<dbReference type="RefSeq" id="WP_160370698.1">
    <property type="nucleotide sequence ID" value="NZ_WSQA01000018.1"/>
</dbReference>
<feature type="transmembrane region" description="Helical" evidence="1">
    <location>
        <begin position="328"/>
        <end position="349"/>
    </location>
</feature>
<evidence type="ECO:0000259" key="2">
    <source>
        <dbReference type="Pfam" id="PF22085"/>
    </source>
</evidence>
<dbReference type="AlphaFoldDB" id="A0A6N8L4M3"/>
<feature type="transmembrane region" description="Helical" evidence="1">
    <location>
        <begin position="477"/>
        <end position="503"/>
    </location>
</feature>
<dbReference type="InterPro" id="IPR000883">
    <property type="entry name" value="Cyt_C_Oxase_1"/>
</dbReference>
<sequence>MNKEKKLWWTFILVVLLSFGVLLYYGYEIYQVSPPVPEKIVDSQGTVIFTAADIKDGQNIWQSMGGQEVGSIWGHGAYVAPDWTADWLHREALHLLDLYAQREYAKGYQDLPEEQQALLESRLKTNIRKNTYNPETKTLQIDADRVSAIQELSNYYQGLFRNDPKFDQLRKDYAIPENAINDDTRMEKMNAFFFWATWATVTERPGSSVSYTHNWPNEKLVGNEVTMDLLAWSGVSIILLIFAVGALVLWQVKQGEDDELLYPAEDPILRQGITPSMRLVKKYFWVVSLLMLVQVGLGIVTAHYGVEGDGLYGIPIDQFLPYAVTRTWHTQLAIFWIATAWLATGLYIAPAVSGKDPKFQVFGVNFLFIALLIIVVGSMVGQWFGVMQKLNLIQNFWFGHQGYEYVDLGRFWQLFLFVGLFVWLALMIRPLIPILKNGGEEKNLIIMFLISCSAIALFYGAGLMWGRQTNLAIAEYWRWWVVHLWVEGFFEVFATVVMAFLFVRLGLLKPKSATASVLFSTIIFLSGGILGTFHHLYFSGTPTAVMALGATFSALEVVPLTIIGFEAYHNYKISKATKWLADYKWPIYFMISVAFWNFLGAGVFGFIINPPIALYYVQGLNTTPLHGHTALFGVYGMLGIGLMLFVLRSLYRHVTWNDKLLKIGFWSLNFGLLGMALLSLLPIGIWQAVESISKGMWYARSAELMQKPGMVFLKWMRTPGDVLFAIGIFACAWFVFELTLKNKHTKP</sequence>
<feature type="transmembrane region" description="Helical" evidence="1">
    <location>
        <begin position="229"/>
        <end position="250"/>
    </location>
</feature>
<dbReference type="InterPro" id="IPR036927">
    <property type="entry name" value="Cyt_c_oxase-like_su1_sf"/>
</dbReference>
<organism evidence="3 4">
    <name type="scientific">Sphingobacterium humi</name>
    <dbReference type="NCBI Taxonomy" id="1796905"/>
    <lineage>
        <taxon>Bacteria</taxon>
        <taxon>Pseudomonadati</taxon>
        <taxon>Bacteroidota</taxon>
        <taxon>Sphingobacteriia</taxon>
        <taxon>Sphingobacteriales</taxon>
        <taxon>Sphingobacteriaceae</taxon>
        <taxon>Sphingobacterium</taxon>
    </lineage>
</organism>
<dbReference type="OrthoDB" id="9767153at2"/>
<gene>
    <name evidence="3" type="ORF">GQF63_18300</name>
</gene>
<feature type="transmembrane region" description="Helical" evidence="1">
    <location>
        <begin position="515"/>
        <end position="538"/>
    </location>
</feature>
<comment type="caution">
    <text evidence="3">The sequence shown here is derived from an EMBL/GenBank/DDBJ whole genome shotgun (WGS) entry which is preliminary data.</text>
</comment>
<evidence type="ECO:0000313" key="3">
    <source>
        <dbReference type="EMBL" id="MVZ63979.1"/>
    </source>
</evidence>
<dbReference type="GO" id="GO:0004129">
    <property type="term" value="F:cytochrome-c oxidase activity"/>
    <property type="evidence" value="ECO:0007669"/>
    <property type="project" value="InterPro"/>
</dbReference>
<dbReference type="Pfam" id="PF00115">
    <property type="entry name" value="COX1"/>
    <property type="match status" value="1"/>
</dbReference>
<dbReference type="GO" id="GO:0009060">
    <property type="term" value="P:aerobic respiration"/>
    <property type="evidence" value="ECO:0007669"/>
    <property type="project" value="InterPro"/>
</dbReference>
<proteinExistence type="predicted"/>
<dbReference type="GO" id="GO:0020037">
    <property type="term" value="F:heme binding"/>
    <property type="evidence" value="ECO:0007669"/>
    <property type="project" value="InterPro"/>
</dbReference>
<dbReference type="EMBL" id="WSQA01000018">
    <property type="protein sequence ID" value="MVZ63979.1"/>
    <property type="molecule type" value="Genomic_DNA"/>
</dbReference>
<keyword evidence="1" id="KW-0812">Transmembrane</keyword>
<dbReference type="Pfam" id="PF22085">
    <property type="entry name" value="NorB_cytochrome_c-like"/>
    <property type="match status" value="1"/>
</dbReference>
<feature type="transmembrane region" description="Helical" evidence="1">
    <location>
        <begin position="722"/>
        <end position="740"/>
    </location>
</feature>
<feature type="transmembrane region" description="Helical" evidence="1">
    <location>
        <begin position="544"/>
        <end position="565"/>
    </location>
</feature>
<name>A0A6N8L4M3_9SPHI</name>
<dbReference type="GO" id="GO:0016020">
    <property type="term" value="C:membrane"/>
    <property type="evidence" value="ECO:0007669"/>
    <property type="project" value="InterPro"/>
</dbReference>
<dbReference type="PANTHER" id="PTHR10422">
    <property type="entry name" value="CYTOCHROME C OXIDASE SUBUNIT 1"/>
    <property type="match status" value="1"/>
</dbReference>
<keyword evidence="1" id="KW-0472">Membrane</keyword>
<keyword evidence="1" id="KW-1133">Transmembrane helix</keyword>
<feature type="transmembrane region" description="Helical" evidence="1">
    <location>
        <begin position="361"/>
        <end position="384"/>
    </location>
</feature>
<feature type="transmembrane region" description="Helical" evidence="1">
    <location>
        <begin position="7"/>
        <end position="27"/>
    </location>
</feature>
<feature type="transmembrane region" description="Helical" evidence="1">
    <location>
        <begin position="411"/>
        <end position="432"/>
    </location>
</feature>
<dbReference type="PANTHER" id="PTHR10422:SF38">
    <property type="entry name" value="CYTOCHROME B SUBUNIT OF NITRIC OXIDE REDUCTASE"/>
    <property type="match status" value="1"/>
</dbReference>
<evidence type="ECO:0000256" key="1">
    <source>
        <dbReference type="SAM" id="Phobius"/>
    </source>
</evidence>
<reference evidence="3 4" key="1">
    <citation type="submission" date="2019-12" db="EMBL/GenBank/DDBJ databases">
        <authorList>
            <person name="Dong K."/>
        </authorList>
    </citation>
    <scope>NUCLEOTIDE SEQUENCE [LARGE SCALE GENOMIC DNA]</scope>
    <source>
        <strain evidence="3 4">JCM 31225</strain>
    </source>
</reference>
<feature type="transmembrane region" description="Helical" evidence="1">
    <location>
        <begin position="663"/>
        <end position="689"/>
    </location>
</feature>
<protein>
    <submittedName>
        <fullName evidence="3">Nitric-oxide reductase large subunit</fullName>
    </submittedName>
</protein>
<feature type="transmembrane region" description="Helical" evidence="1">
    <location>
        <begin position="585"/>
        <end position="608"/>
    </location>
</feature>
<feature type="transmembrane region" description="Helical" evidence="1">
    <location>
        <begin position="283"/>
        <end position="306"/>
    </location>
</feature>
<accession>A0A6N8L4M3</accession>
<evidence type="ECO:0000313" key="4">
    <source>
        <dbReference type="Proteomes" id="UP000435036"/>
    </source>
</evidence>
<feature type="transmembrane region" description="Helical" evidence="1">
    <location>
        <begin position="628"/>
        <end position="651"/>
    </location>
</feature>
<feature type="transmembrane region" description="Helical" evidence="1">
    <location>
        <begin position="444"/>
        <end position="465"/>
    </location>
</feature>
<dbReference type="Proteomes" id="UP000435036">
    <property type="component" value="Unassembled WGS sequence"/>
</dbReference>
<dbReference type="InterPro" id="IPR054309">
    <property type="entry name" value="NorB_cytochrome_c-like"/>
</dbReference>
<dbReference type="SUPFAM" id="SSF81442">
    <property type="entry name" value="Cytochrome c oxidase subunit I-like"/>
    <property type="match status" value="1"/>
</dbReference>
<dbReference type="Gene3D" id="1.20.210.10">
    <property type="entry name" value="Cytochrome c oxidase-like, subunit I domain"/>
    <property type="match status" value="1"/>
</dbReference>
<keyword evidence="4" id="KW-1185">Reference proteome</keyword>
<feature type="domain" description="Nitric oxide reductase subunit B cytochrome c-like" evidence="2">
    <location>
        <begin position="37"/>
        <end position="217"/>
    </location>
</feature>